<dbReference type="GO" id="GO:0016020">
    <property type="term" value="C:membrane"/>
    <property type="evidence" value="ECO:0007669"/>
    <property type="project" value="UniProtKB-SubCell"/>
</dbReference>
<feature type="transmembrane region" description="Helical" evidence="6">
    <location>
        <begin position="146"/>
        <end position="165"/>
    </location>
</feature>
<feature type="transmembrane region" description="Helical" evidence="6">
    <location>
        <begin position="20"/>
        <end position="42"/>
    </location>
</feature>
<feature type="transmembrane region" description="Helical" evidence="6">
    <location>
        <begin position="115"/>
        <end position="134"/>
    </location>
</feature>
<dbReference type="InterPro" id="IPR020846">
    <property type="entry name" value="MFS_dom"/>
</dbReference>
<feature type="region of interest" description="Disordered" evidence="5">
    <location>
        <begin position="214"/>
        <end position="233"/>
    </location>
</feature>
<protein>
    <recommendedName>
        <fullName evidence="7">Major facilitator superfamily (MFS) profile domain-containing protein</fullName>
    </recommendedName>
</protein>
<dbReference type="InterPro" id="IPR050549">
    <property type="entry name" value="MFS_Trehalose_Transporter"/>
</dbReference>
<accession>A0A9P0ABL2</accession>
<feature type="transmembrane region" description="Helical" evidence="6">
    <location>
        <begin position="62"/>
        <end position="85"/>
    </location>
</feature>
<evidence type="ECO:0000313" key="9">
    <source>
        <dbReference type="Proteomes" id="UP001152759"/>
    </source>
</evidence>
<reference evidence="8" key="1">
    <citation type="submission" date="2021-12" db="EMBL/GenBank/DDBJ databases">
        <authorList>
            <person name="King R."/>
        </authorList>
    </citation>
    <scope>NUCLEOTIDE SEQUENCE</scope>
</reference>
<proteinExistence type="predicted"/>
<keyword evidence="9" id="KW-1185">Reference proteome</keyword>
<dbReference type="PANTHER" id="PTHR48021">
    <property type="match status" value="1"/>
</dbReference>
<organism evidence="8 9">
    <name type="scientific">Bemisia tabaci</name>
    <name type="common">Sweetpotato whitefly</name>
    <name type="synonym">Aleurodes tabaci</name>
    <dbReference type="NCBI Taxonomy" id="7038"/>
    <lineage>
        <taxon>Eukaryota</taxon>
        <taxon>Metazoa</taxon>
        <taxon>Ecdysozoa</taxon>
        <taxon>Arthropoda</taxon>
        <taxon>Hexapoda</taxon>
        <taxon>Insecta</taxon>
        <taxon>Pterygota</taxon>
        <taxon>Neoptera</taxon>
        <taxon>Paraneoptera</taxon>
        <taxon>Hemiptera</taxon>
        <taxon>Sternorrhyncha</taxon>
        <taxon>Aleyrodoidea</taxon>
        <taxon>Aleyrodidae</taxon>
        <taxon>Aleyrodinae</taxon>
        <taxon>Bemisia</taxon>
    </lineage>
</organism>
<evidence type="ECO:0000256" key="6">
    <source>
        <dbReference type="SAM" id="Phobius"/>
    </source>
</evidence>
<dbReference type="GO" id="GO:0022857">
    <property type="term" value="F:transmembrane transporter activity"/>
    <property type="evidence" value="ECO:0007669"/>
    <property type="project" value="InterPro"/>
</dbReference>
<comment type="subcellular location">
    <subcellularLocation>
        <location evidence="1">Membrane</location>
        <topology evidence="1">Multi-pass membrane protein</topology>
    </subcellularLocation>
</comment>
<dbReference type="Proteomes" id="UP001152759">
    <property type="component" value="Chromosome 4"/>
</dbReference>
<evidence type="ECO:0000256" key="1">
    <source>
        <dbReference type="ARBA" id="ARBA00004141"/>
    </source>
</evidence>
<gene>
    <name evidence="8" type="ORF">BEMITA_LOCUS7065</name>
</gene>
<evidence type="ECO:0000256" key="2">
    <source>
        <dbReference type="ARBA" id="ARBA00022692"/>
    </source>
</evidence>
<dbReference type="InterPro" id="IPR036259">
    <property type="entry name" value="MFS_trans_sf"/>
</dbReference>
<keyword evidence="4 6" id="KW-0472">Membrane</keyword>
<feature type="transmembrane region" description="Helical" evidence="6">
    <location>
        <begin position="92"/>
        <end position="109"/>
    </location>
</feature>
<evidence type="ECO:0000313" key="8">
    <source>
        <dbReference type="EMBL" id="CAH0388126.1"/>
    </source>
</evidence>
<dbReference type="KEGG" id="btab:109033544"/>
<sequence length="233" mass="25443">MTEEETKEKLSWSCWLRTMFACSGAMMLFVFTGVVQAQSAVLLPQLKGNDSIIHVTPEEETWIASLGIFMSPVSALFVGPFIDVLGRKKGLLFFYINMGLGFSIIACASKVWHIYLGRCICSFAVGLEVAAVVYMSETCPKELRSIILSISSATLTIGISITYVIGGYLHWALASAIFAVGCFVYVIIQALAPETPPWLFKQGFKDGATRSLQQLGRSPSGSSEKLNFSKSQP</sequence>
<dbReference type="Gene3D" id="1.20.1250.20">
    <property type="entry name" value="MFS general substrate transporter like domains"/>
    <property type="match status" value="1"/>
</dbReference>
<keyword evidence="2 6" id="KW-0812">Transmembrane</keyword>
<evidence type="ECO:0000256" key="4">
    <source>
        <dbReference type="ARBA" id="ARBA00023136"/>
    </source>
</evidence>
<dbReference type="AlphaFoldDB" id="A0A9P0ABL2"/>
<dbReference type="SUPFAM" id="SSF103473">
    <property type="entry name" value="MFS general substrate transporter"/>
    <property type="match status" value="1"/>
</dbReference>
<dbReference type="PANTHER" id="PTHR48021:SF32">
    <property type="entry name" value="FACILITATED TREHALOSE TRANSPORTER TRET1-2 HOMOLOG-LIKE PROTEIN"/>
    <property type="match status" value="1"/>
</dbReference>
<dbReference type="PROSITE" id="PS50850">
    <property type="entry name" value="MFS"/>
    <property type="match status" value="1"/>
</dbReference>
<name>A0A9P0ABL2_BEMTA</name>
<feature type="domain" description="Major facilitator superfamily (MFS) profile" evidence="7">
    <location>
        <begin position="17"/>
        <end position="233"/>
    </location>
</feature>
<dbReference type="EMBL" id="OU963865">
    <property type="protein sequence ID" value="CAH0388126.1"/>
    <property type="molecule type" value="Genomic_DNA"/>
</dbReference>
<feature type="transmembrane region" description="Helical" evidence="6">
    <location>
        <begin position="171"/>
        <end position="192"/>
    </location>
</feature>
<keyword evidence="3 6" id="KW-1133">Transmembrane helix</keyword>
<dbReference type="InterPro" id="IPR005828">
    <property type="entry name" value="MFS_sugar_transport-like"/>
</dbReference>
<evidence type="ECO:0000259" key="7">
    <source>
        <dbReference type="PROSITE" id="PS50850"/>
    </source>
</evidence>
<dbReference type="Pfam" id="PF00083">
    <property type="entry name" value="Sugar_tr"/>
    <property type="match status" value="1"/>
</dbReference>
<evidence type="ECO:0000256" key="3">
    <source>
        <dbReference type="ARBA" id="ARBA00022989"/>
    </source>
</evidence>
<evidence type="ECO:0000256" key="5">
    <source>
        <dbReference type="SAM" id="MobiDB-lite"/>
    </source>
</evidence>